<protein>
    <submittedName>
        <fullName evidence="1">Uncharacterized protein</fullName>
    </submittedName>
</protein>
<dbReference type="EMBL" id="JAHLFU010000173">
    <property type="protein sequence ID" value="MBU3853749.1"/>
    <property type="molecule type" value="Genomic_DNA"/>
</dbReference>
<sequence>MITKTTEPLLNDKGKVIGTQVEYRLFGILLMKKVLYKPEKYGIEFYDDYFTLI</sequence>
<name>A0A9E2L701_9BACT</name>
<dbReference type="Proteomes" id="UP000823865">
    <property type="component" value="Unassembled WGS sequence"/>
</dbReference>
<reference evidence="1" key="1">
    <citation type="journal article" date="2021" name="PeerJ">
        <title>Extensive microbial diversity within the chicken gut microbiome revealed by metagenomics and culture.</title>
        <authorList>
            <person name="Gilroy R."/>
            <person name="Ravi A."/>
            <person name="Getino M."/>
            <person name="Pursley I."/>
            <person name="Horton D.L."/>
            <person name="Alikhan N.F."/>
            <person name="Baker D."/>
            <person name="Gharbi K."/>
            <person name="Hall N."/>
            <person name="Watson M."/>
            <person name="Adriaenssens E.M."/>
            <person name="Foster-Nyarko E."/>
            <person name="Jarju S."/>
            <person name="Secka A."/>
            <person name="Antonio M."/>
            <person name="Oren A."/>
            <person name="Chaudhuri R.R."/>
            <person name="La Ragione R."/>
            <person name="Hildebrand F."/>
            <person name="Pallen M.J."/>
        </authorList>
    </citation>
    <scope>NUCLEOTIDE SEQUENCE</scope>
    <source>
        <strain evidence="1">G3-2149</strain>
    </source>
</reference>
<dbReference type="AlphaFoldDB" id="A0A9E2L701"/>
<proteinExistence type="predicted"/>
<reference evidence="1" key="2">
    <citation type="submission" date="2021-04" db="EMBL/GenBank/DDBJ databases">
        <authorList>
            <person name="Gilroy R."/>
        </authorList>
    </citation>
    <scope>NUCLEOTIDE SEQUENCE</scope>
    <source>
        <strain evidence="1">G3-2149</strain>
    </source>
</reference>
<evidence type="ECO:0000313" key="2">
    <source>
        <dbReference type="Proteomes" id="UP000823865"/>
    </source>
</evidence>
<comment type="caution">
    <text evidence="1">The sequence shown here is derived from an EMBL/GenBank/DDBJ whole genome shotgun (WGS) entry which is preliminary data.</text>
</comment>
<organism evidence="1 2">
    <name type="scientific">Candidatus Paraprevotella stercoravium</name>
    <dbReference type="NCBI Taxonomy" id="2838725"/>
    <lineage>
        <taxon>Bacteria</taxon>
        <taxon>Pseudomonadati</taxon>
        <taxon>Bacteroidota</taxon>
        <taxon>Bacteroidia</taxon>
        <taxon>Bacteroidales</taxon>
        <taxon>Prevotellaceae</taxon>
        <taxon>Paraprevotella</taxon>
    </lineage>
</organism>
<gene>
    <name evidence="1" type="ORF">H9789_08050</name>
</gene>
<evidence type="ECO:0000313" key="1">
    <source>
        <dbReference type="EMBL" id="MBU3853749.1"/>
    </source>
</evidence>
<accession>A0A9E2L701</accession>